<gene>
    <name evidence="2" type="ORF">FWK35_00021638</name>
</gene>
<dbReference type="EMBL" id="VUJU01002985">
    <property type="protein sequence ID" value="KAF0759475.1"/>
    <property type="molecule type" value="Genomic_DNA"/>
</dbReference>
<organism evidence="2 3">
    <name type="scientific">Aphis craccivora</name>
    <name type="common">Cowpea aphid</name>
    <dbReference type="NCBI Taxonomy" id="307492"/>
    <lineage>
        <taxon>Eukaryota</taxon>
        <taxon>Metazoa</taxon>
        <taxon>Ecdysozoa</taxon>
        <taxon>Arthropoda</taxon>
        <taxon>Hexapoda</taxon>
        <taxon>Insecta</taxon>
        <taxon>Pterygota</taxon>
        <taxon>Neoptera</taxon>
        <taxon>Paraneoptera</taxon>
        <taxon>Hemiptera</taxon>
        <taxon>Sternorrhyncha</taxon>
        <taxon>Aphidomorpha</taxon>
        <taxon>Aphidoidea</taxon>
        <taxon>Aphididae</taxon>
        <taxon>Aphidini</taxon>
        <taxon>Aphis</taxon>
        <taxon>Aphis</taxon>
    </lineage>
</organism>
<comment type="caution">
    <text evidence="2">The sequence shown here is derived from an EMBL/GenBank/DDBJ whole genome shotgun (WGS) entry which is preliminary data.</text>
</comment>
<dbReference type="Proteomes" id="UP000478052">
    <property type="component" value="Unassembled WGS sequence"/>
</dbReference>
<keyword evidence="3" id="KW-1185">Reference proteome</keyword>
<keyword evidence="1" id="KW-0812">Transmembrane</keyword>
<reference evidence="2 3" key="1">
    <citation type="submission" date="2019-08" db="EMBL/GenBank/DDBJ databases">
        <title>Whole genome of Aphis craccivora.</title>
        <authorList>
            <person name="Voronova N.V."/>
            <person name="Shulinski R.S."/>
            <person name="Bandarenka Y.V."/>
            <person name="Zhorov D.G."/>
            <person name="Warner D."/>
        </authorList>
    </citation>
    <scope>NUCLEOTIDE SEQUENCE [LARGE SCALE GENOMIC DNA]</scope>
    <source>
        <strain evidence="2">180601</strain>
        <tissue evidence="2">Whole Body</tissue>
    </source>
</reference>
<protein>
    <submittedName>
        <fullName evidence="2">Transient receptor potential cation channel subfamily V member 5</fullName>
    </submittedName>
</protein>
<dbReference type="OrthoDB" id="533508at2759"/>
<evidence type="ECO:0000313" key="2">
    <source>
        <dbReference type="EMBL" id="KAF0759475.1"/>
    </source>
</evidence>
<keyword evidence="1" id="KW-1133">Transmembrane helix</keyword>
<sequence length="119" mass="13509">MGNTESNVASGVKKQVDTSSLQIYNLVDLKGCGLLVDLMKKAVQTKNFTELDNAIKTQVEPMLYNKGEGRMIPIAKLVLLRNRDRSRARWVSKKFEINIFYFFVTQSIKIILAITIITI</sequence>
<feature type="transmembrane region" description="Helical" evidence="1">
    <location>
        <begin position="95"/>
        <end position="117"/>
    </location>
</feature>
<name>A0A6G0YP74_APHCR</name>
<dbReference type="AlphaFoldDB" id="A0A6G0YP74"/>
<accession>A0A6G0YP74</accession>
<keyword evidence="1" id="KW-0472">Membrane</keyword>
<evidence type="ECO:0000256" key="1">
    <source>
        <dbReference type="SAM" id="Phobius"/>
    </source>
</evidence>
<keyword evidence="2" id="KW-0675">Receptor</keyword>
<proteinExistence type="predicted"/>
<evidence type="ECO:0000313" key="3">
    <source>
        <dbReference type="Proteomes" id="UP000478052"/>
    </source>
</evidence>